<reference evidence="1" key="1">
    <citation type="journal article" date="2021" name="Proc. Natl. Acad. Sci. U.S.A.">
        <title>A Catalog of Tens of Thousands of Viruses from Human Metagenomes Reveals Hidden Associations with Chronic Diseases.</title>
        <authorList>
            <person name="Tisza M.J."/>
            <person name="Buck C.B."/>
        </authorList>
    </citation>
    <scope>NUCLEOTIDE SEQUENCE</scope>
    <source>
        <strain evidence="1">CtOWj17</strain>
    </source>
</reference>
<name>A0A8S5QRU5_9CAUD</name>
<accession>A0A8S5QRU5</accession>
<evidence type="ECO:0000313" key="1">
    <source>
        <dbReference type="EMBL" id="DAE21918.1"/>
    </source>
</evidence>
<proteinExistence type="predicted"/>
<organism evidence="1">
    <name type="scientific">Siphoviridae sp. ctOWj17</name>
    <dbReference type="NCBI Taxonomy" id="2826312"/>
    <lineage>
        <taxon>Viruses</taxon>
        <taxon>Duplodnaviria</taxon>
        <taxon>Heunggongvirae</taxon>
        <taxon>Uroviricota</taxon>
        <taxon>Caudoviricetes</taxon>
    </lineage>
</organism>
<sequence length="135" mass="15707">MTDTTMERLRTKDVVAMHLPEIKEWRETGWSLERIAHRLGLAPSSLGRVVKLYPELTPEKGPTLHSLVMRDVAKIEALRAEKMSWAEIAMKLEMPSSGDRLREMYYSVLGYLRSREREPQVDPANVPFITHQKYR</sequence>
<protein>
    <submittedName>
        <fullName evidence="1">MerR HTH family regulatory protein</fullName>
    </submittedName>
</protein>
<dbReference type="EMBL" id="BK015721">
    <property type="protein sequence ID" value="DAE21918.1"/>
    <property type="molecule type" value="Genomic_DNA"/>
</dbReference>